<dbReference type="InterPro" id="IPR009057">
    <property type="entry name" value="Homeodomain-like_sf"/>
</dbReference>
<dbReference type="PROSITE" id="PS01081">
    <property type="entry name" value="HTH_TETR_1"/>
    <property type="match status" value="1"/>
</dbReference>
<evidence type="ECO:0000313" key="7">
    <source>
        <dbReference type="EMBL" id="UWE02354.1"/>
    </source>
</evidence>
<keyword evidence="2" id="KW-0805">Transcription regulation</keyword>
<keyword evidence="4" id="KW-0804">Transcription</keyword>
<dbReference type="Proteomes" id="UP001058650">
    <property type="component" value="Chromosome"/>
</dbReference>
<dbReference type="InterPro" id="IPR001647">
    <property type="entry name" value="HTH_TetR"/>
</dbReference>
<evidence type="ECO:0000256" key="4">
    <source>
        <dbReference type="ARBA" id="ARBA00023163"/>
    </source>
</evidence>
<keyword evidence="1" id="KW-0678">Repressor</keyword>
<keyword evidence="8" id="KW-1185">Reference proteome</keyword>
<dbReference type="InterPro" id="IPR036271">
    <property type="entry name" value="Tet_transcr_reg_TetR-rel_C_sf"/>
</dbReference>
<dbReference type="PANTHER" id="PTHR47506">
    <property type="entry name" value="TRANSCRIPTIONAL REGULATORY PROTEIN"/>
    <property type="match status" value="1"/>
</dbReference>
<sequence length="195" mass="21824">MAKPNGISKQELISSAMRCIAENGIGKLSLKAVAEGAGVTQGTVYYHFKSKEQLLFQIVKEICESSWNELVNTEHSDLKQAVAQALHSARSRCDYESFYHQVLLSLVVTSFHHPTMREQLGALFQKENDYLAQLLERLGAEFLPPEMSPQTAGILFNALIDGLALQALLNRNFPADLVYSELESLLTKRIKKNEK</sequence>
<dbReference type="PRINTS" id="PR00455">
    <property type="entry name" value="HTHTETR"/>
</dbReference>
<protein>
    <submittedName>
        <fullName evidence="7">TetR/AcrR family transcriptional regulator</fullName>
    </submittedName>
</protein>
<name>A0ABY5TY48_LACSH</name>
<evidence type="ECO:0000313" key="8">
    <source>
        <dbReference type="Proteomes" id="UP001058650"/>
    </source>
</evidence>
<dbReference type="EMBL" id="CP103866">
    <property type="protein sequence ID" value="UWE02354.1"/>
    <property type="molecule type" value="Genomic_DNA"/>
</dbReference>
<evidence type="ECO:0000256" key="3">
    <source>
        <dbReference type="ARBA" id="ARBA00023125"/>
    </source>
</evidence>
<gene>
    <name evidence="7" type="ORF">NYR52_09130</name>
</gene>
<accession>A0ABY5TY48</accession>
<organism evidence="7 8">
    <name type="scientific">Laceyella sacchari</name>
    <name type="common">Thermoactinomyces thalpophilus</name>
    <dbReference type="NCBI Taxonomy" id="37482"/>
    <lineage>
        <taxon>Bacteria</taxon>
        <taxon>Bacillati</taxon>
        <taxon>Bacillota</taxon>
        <taxon>Bacilli</taxon>
        <taxon>Bacillales</taxon>
        <taxon>Thermoactinomycetaceae</taxon>
        <taxon>Laceyella</taxon>
    </lineage>
</organism>
<reference evidence="7" key="1">
    <citation type="submission" date="2022-08" db="EMBL/GenBank/DDBJ databases">
        <title>The complete genome sequence of the thermophilic bacterium Laceyella sacchari FBKL4.010 reveals the basis for tetramethylpyrazine biosynthesis in Moutai-flavor Daqu.</title>
        <authorList>
            <person name="Li D."/>
            <person name="Huang W."/>
            <person name="Wang C."/>
            <person name="Qiu S."/>
        </authorList>
    </citation>
    <scope>NUCLEOTIDE SEQUENCE</scope>
    <source>
        <strain evidence="7">FBKL4.014</strain>
    </source>
</reference>
<dbReference type="Pfam" id="PF13977">
    <property type="entry name" value="TetR_C_6"/>
    <property type="match status" value="1"/>
</dbReference>
<evidence type="ECO:0000256" key="2">
    <source>
        <dbReference type="ARBA" id="ARBA00023015"/>
    </source>
</evidence>
<dbReference type="PANTHER" id="PTHR47506:SF6">
    <property type="entry name" value="HTH-TYPE TRANSCRIPTIONAL REPRESSOR NEMR"/>
    <property type="match status" value="1"/>
</dbReference>
<dbReference type="Pfam" id="PF00440">
    <property type="entry name" value="TetR_N"/>
    <property type="match status" value="1"/>
</dbReference>
<dbReference type="InterPro" id="IPR023772">
    <property type="entry name" value="DNA-bd_HTH_TetR-type_CS"/>
</dbReference>
<dbReference type="SUPFAM" id="SSF46689">
    <property type="entry name" value="Homeodomain-like"/>
    <property type="match status" value="1"/>
</dbReference>
<evidence type="ECO:0000256" key="5">
    <source>
        <dbReference type="PROSITE-ProRule" id="PRU00335"/>
    </source>
</evidence>
<dbReference type="InterPro" id="IPR039538">
    <property type="entry name" value="BetI_C"/>
</dbReference>
<evidence type="ECO:0000256" key="1">
    <source>
        <dbReference type="ARBA" id="ARBA00022491"/>
    </source>
</evidence>
<keyword evidence="3 5" id="KW-0238">DNA-binding</keyword>
<dbReference type="PROSITE" id="PS50977">
    <property type="entry name" value="HTH_TETR_2"/>
    <property type="match status" value="1"/>
</dbReference>
<dbReference type="SUPFAM" id="SSF48498">
    <property type="entry name" value="Tetracyclin repressor-like, C-terminal domain"/>
    <property type="match status" value="1"/>
</dbReference>
<feature type="domain" description="HTH tetR-type" evidence="6">
    <location>
        <begin position="6"/>
        <end position="66"/>
    </location>
</feature>
<proteinExistence type="predicted"/>
<dbReference type="RefSeq" id="WP_259435505.1">
    <property type="nucleotide sequence ID" value="NZ_CP103866.1"/>
</dbReference>
<dbReference type="Gene3D" id="1.10.357.10">
    <property type="entry name" value="Tetracycline Repressor, domain 2"/>
    <property type="match status" value="1"/>
</dbReference>
<evidence type="ECO:0000259" key="6">
    <source>
        <dbReference type="PROSITE" id="PS50977"/>
    </source>
</evidence>
<feature type="DNA-binding region" description="H-T-H motif" evidence="5">
    <location>
        <begin position="29"/>
        <end position="48"/>
    </location>
</feature>